<dbReference type="EMBL" id="CATOUU010000789">
    <property type="protein sequence ID" value="CAI9948499.1"/>
    <property type="molecule type" value="Genomic_DNA"/>
</dbReference>
<dbReference type="EMBL" id="CAXDID020000181">
    <property type="protein sequence ID" value="CAL6049594.1"/>
    <property type="molecule type" value="Genomic_DNA"/>
</dbReference>
<gene>
    <name evidence="2" type="ORF">HINF_LOCUS36144</name>
    <name evidence="3" type="ORF">HINF_LOCUS43448</name>
</gene>
<keyword evidence="1" id="KW-0812">Transmembrane</keyword>
<evidence type="ECO:0000313" key="4">
    <source>
        <dbReference type="Proteomes" id="UP001642409"/>
    </source>
</evidence>
<keyword evidence="1" id="KW-0472">Membrane</keyword>
<feature type="transmembrane region" description="Helical" evidence="1">
    <location>
        <begin position="69"/>
        <end position="90"/>
    </location>
</feature>
<evidence type="ECO:0000256" key="1">
    <source>
        <dbReference type="SAM" id="Phobius"/>
    </source>
</evidence>
<dbReference type="AlphaFoldDB" id="A0AA86Q984"/>
<dbReference type="Proteomes" id="UP001642409">
    <property type="component" value="Unassembled WGS sequence"/>
</dbReference>
<keyword evidence="4" id="KW-1185">Reference proteome</keyword>
<reference evidence="2" key="1">
    <citation type="submission" date="2023-06" db="EMBL/GenBank/DDBJ databases">
        <authorList>
            <person name="Kurt Z."/>
        </authorList>
    </citation>
    <scope>NUCLEOTIDE SEQUENCE</scope>
</reference>
<evidence type="ECO:0000313" key="3">
    <source>
        <dbReference type="EMBL" id="CAL6049594.1"/>
    </source>
</evidence>
<evidence type="ECO:0000313" key="2">
    <source>
        <dbReference type="EMBL" id="CAI9948499.1"/>
    </source>
</evidence>
<feature type="transmembrane region" description="Helical" evidence="1">
    <location>
        <begin position="20"/>
        <end position="48"/>
    </location>
</feature>
<proteinExistence type="predicted"/>
<sequence length="1036" mass="114421">MNNQSVISSLINITLNFEIIQGALLCLTCNILVFNATLVFVASGYQISAVLHSSQQYIDIQLSFIQFRLNSAFASGIVNIINTTLIFTVFNCKLTGYNFNSSTTSGYISSSIELSTSLIISQTSMCTNLNQTGPLQYQNEKISQICQLCEQQVLVYGLCVKMLENSLNVNGIFQCIFPFVFLQGLCQCQNGFIYSQGKCFDILVEFNIVKEELIQQNSQISSLQQQVEQNIDIQSNINIKLDQNILKNITDLNKSVQTKINSTENKLYQYEISNNLTLQQLQNNDTNMNLTITAVQLLLNKTIQDQGEINQNIQNQFSDNVIQLNNSLLSSIKNVNSSLQSYIINNNQRVTYSESNISTLYSLIYGIQTNIQTMNQTFSAQILNTNFSLNNYITSNNATVDIMQSNISTINSVILQLQKQIQWLINKPDNSSNFTQFERFDLTSDQLTCHQIIFVNRFEFNTPTFTISSNEQINNIFGTEYEIKNIFIVIKNNSLSSQIYPLFQTQNYLYNIKIQLANEILGSGSVLTNTDNININQLNINSEINSCIKIVAAGTLSLLQPTATKTQISNLKVNLTIEYSYGNFGLIGSANGLLTISNYQIAGSYSSEGCVAFVALMSLNSQQQIHSINLKLSQFNVGNLSSYLLSDVKSSSISFTNILVQIQDISSNSFINSIVTTVKNYYLFGGLVSLSQSTQLVIEQVIYDCSQQISATFVNDTGFMIGKSMGLSNSILCQKVCFYQVINNIANIYISGIFGRIEGTVQLQQSQIFVQGAGFFCYFGTLGEINTQNATINDVVVSMILQNNTGFIISPLIAHQHSLNCTVINVMVQNSNIQSYDLVGGIVGHSCHQVLVLSAILQNISIKARTNIGGIIGQTNSQYFSILNSSILNVNIEASVSLGAMIGSPSSVYFSTTLILIQNSTLSNNTLKATRQCGSVVGFQNSTTKVIKCQITNISIISVQYAGGISGFVNRSSLTIYNTEIVSIKILCTNNFGITVGYETNSTFAFEIVSSLGVNYLNDIEQLNCPLITDISISGC</sequence>
<accession>A0AA86Q984</accession>
<comment type="caution">
    <text evidence="2">The sequence shown here is derived from an EMBL/GenBank/DDBJ whole genome shotgun (WGS) entry which is preliminary data.</text>
</comment>
<organism evidence="2">
    <name type="scientific">Hexamita inflata</name>
    <dbReference type="NCBI Taxonomy" id="28002"/>
    <lineage>
        <taxon>Eukaryota</taxon>
        <taxon>Metamonada</taxon>
        <taxon>Diplomonadida</taxon>
        <taxon>Hexamitidae</taxon>
        <taxon>Hexamitinae</taxon>
        <taxon>Hexamita</taxon>
    </lineage>
</organism>
<name>A0AA86Q984_9EUKA</name>
<keyword evidence="1" id="KW-1133">Transmembrane helix</keyword>
<protein>
    <submittedName>
        <fullName evidence="3">Hypothetical_protein</fullName>
    </submittedName>
</protein>
<reference evidence="3 4" key="2">
    <citation type="submission" date="2024-07" db="EMBL/GenBank/DDBJ databases">
        <authorList>
            <person name="Akdeniz Z."/>
        </authorList>
    </citation>
    <scope>NUCLEOTIDE SEQUENCE [LARGE SCALE GENOMIC DNA]</scope>
</reference>